<evidence type="ECO:0000313" key="3">
    <source>
        <dbReference type="EMBL" id="REF69911.1"/>
    </source>
</evidence>
<proteinExistence type="predicted"/>
<evidence type="ECO:0000313" key="4">
    <source>
        <dbReference type="Proteomes" id="UP000256941"/>
    </source>
</evidence>
<dbReference type="Gene3D" id="3.40.50.2000">
    <property type="entry name" value="Glycogen Phosphorylase B"/>
    <property type="match status" value="1"/>
</dbReference>
<sequence length="412" mass="44327">MRPDPAVLLDVSRLISRLGGGPATGIDRVEAEWLAHLQDRPHLLLCRVRRGQLLLPPQAGAAILRWLGGALDDLPPPDLLDRLRGRRTLAARAEAALRGMALARAGRDGRGLGRAAQAHLGQGVYVNVGHANLQPALLANLRPLPRAVLIHDTIPLDHPEFTRAGQAGKFRDRFAAALGQAELILTVSQATRADVLRWRERLGLPGHAPVVAAPIGTRLAAPDPAGLPAGLDLSRPFFITLGTIEPRKNHGLLLDAWQLLERGPKPPQLFVIGRRGWENRAVFARLDRLPPRGPVQELSDLDDGAVAALLNRSHGLLMPSRAEGFGLPLTEAAGRGIPVLATPLPAAREMLGDYATWLSPDAPADWAAEIARLAAAPPLRRPAWPVPAWDGHFAHFHAGLSETLRLSEVASM</sequence>
<feature type="domain" description="Glycosyl transferase family 1" evidence="2">
    <location>
        <begin position="232"/>
        <end position="380"/>
    </location>
</feature>
<dbReference type="SUPFAM" id="SSF53756">
    <property type="entry name" value="UDP-Glycosyltransferase/glycogen phosphorylase"/>
    <property type="match status" value="1"/>
</dbReference>
<dbReference type="PANTHER" id="PTHR46401:SF2">
    <property type="entry name" value="GLYCOSYLTRANSFERASE WBBK-RELATED"/>
    <property type="match status" value="1"/>
</dbReference>
<dbReference type="AlphaFoldDB" id="A0A3D9XJX4"/>
<reference evidence="3 4" key="1">
    <citation type="submission" date="2018-08" db="EMBL/GenBank/DDBJ databases">
        <title>Genomic Encyclopedia of Archaeal and Bacterial Type Strains, Phase II (KMG-II): from individual species to whole genera.</title>
        <authorList>
            <person name="Goeker M."/>
        </authorList>
    </citation>
    <scope>NUCLEOTIDE SEQUENCE [LARGE SCALE GENOMIC DNA]</scope>
    <source>
        <strain evidence="3 4">DSM 17099</strain>
    </source>
</reference>
<evidence type="ECO:0000259" key="2">
    <source>
        <dbReference type="Pfam" id="PF00534"/>
    </source>
</evidence>
<dbReference type="RefSeq" id="WP_116222046.1">
    <property type="nucleotide sequence ID" value="NZ_CP038197.1"/>
</dbReference>
<dbReference type="InterPro" id="IPR001296">
    <property type="entry name" value="Glyco_trans_1"/>
</dbReference>
<gene>
    <name evidence="3" type="ORF">BDD41_2629</name>
</gene>
<dbReference type="CDD" id="cd03809">
    <property type="entry name" value="GT4_MtfB-like"/>
    <property type="match status" value="1"/>
</dbReference>
<dbReference type="GO" id="GO:0016757">
    <property type="term" value="F:glycosyltransferase activity"/>
    <property type="evidence" value="ECO:0007669"/>
    <property type="project" value="InterPro"/>
</dbReference>
<comment type="caution">
    <text evidence="3">The sequence shown here is derived from an EMBL/GenBank/DDBJ whole genome shotgun (WGS) entry which is preliminary data.</text>
</comment>
<dbReference type="PANTHER" id="PTHR46401">
    <property type="entry name" value="GLYCOSYLTRANSFERASE WBBK-RELATED"/>
    <property type="match status" value="1"/>
</dbReference>
<dbReference type="Proteomes" id="UP000256941">
    <property type="component" value="Unassembled WGS sequence"/>
</dbReference>
<evidence type="ECO:0000256" key="1">
    <source>
        <dbReference type="ARBA" id="ARBA00022679"/>
    </source>
</evidence>
<dbReference type="EMBL" id="QTUJ01000002">
    <property type="protein sequence ID" value="REF69911.1"/>
    <property type="molecule type" value="Genomic_DNA"/>
</dbReference>
<dbReference type="Pfam" id="PF00534">
    <property type="entry name" value="Glycos_transf_1"/>
    <property type="match status" value="1"/>
</dbReference>
<protein>
    <submittedName>
        <fullName evidence="3">Glycosyl transferase family 1</fullName>
    </submittedName>
</protein>
<keyword evidence="1 3" id="KW-0808">Transferase</keyword>
<organism evidence="3 4">
    <name type="scientific">Paracoccus versutus</name>
    <name type="common">Thiobacillus versutus</name>
    <dbReference type="NCBI Taxonomy" id="34007"/>
    <lineage>
        <taxon>Bacteria</taxon>
        <taxon>Pseudomonadati</taxon>
        <taxon>Pseudomonadota</taxon>
        <taxon>Alphaproteobacteria</taxon>
        <taxon>Rhodobacterales</taxon>
        <taxon>Paracoccaceae</taxon>
        <taxon>Paracoccus</taxon>
    </lineage>
</organism>
<accession>A0A3D9XJX4</accession>
<name>A0A3D9XJX4_PARVE</name>